<dbReference type="Proteomes" id="UP000620124">
    <property type="component" value="Unassembled WGS sequence"/>
</dbReference>
<proteinExistence type="predicted"/>
<evidence type="ECO:0000313" key="1">
    <source>
        <dbReference type="EMBL" id="KAF7372399.1"/>
    </source>
</evidence>
<keyword evidence="2" id="KW-1185">Reference proteome</keyword>
<organism evidence="1 2">
    <name type="scientific">Mycena venus</name>
    <dbReference type="NCBI Taxonomy" id="2733690"/>
    <lineage>
        <taxon>Eukaryota</taxon>
        <taxon>Fungi</taxon>
        <taxon>Dikarya</taxon>
        <taxon>Basidiomycota</taxon>
        <taxon>Agaricomycotina</taxon>
        <taxon>Agaricomycetes</taxon>
        <taxon>Agaricomycetidae</taxon>
        <taxon>Agaricales</taxon>
        <taxon>Marasmiineae</taxon>
        <taxon>Mycenaceae</taxon>
        <taxon>Mycena</taxon>
    </lineage>
</organism>
<accession>A0A8H7DEF0</accession>
<gene>
    <name evidence="1" type="ORF">MVEN_00100900</name>
</gene>
<reference evidence="1" key="1">
    <citation type="submission" date="2020-05" db="EMBL/GenBank/DDBJ databases">
        <title>Mycena genomes resolve the evolution of fungal bioluminescence.</title>
        <authorList>
            <person name="Tsai I.J."/>
        </authorList>
    </citation>
    <scope>NUCLEOTIDE SEQUENCE</scope>
    <source>
        <strain evidence="1">CCC161011</strain>
    </source>
</reference>
<evidence type="ECO:0000313" key="2">
    <source>
        <dbReference type="Proteomes" id="UP000620124"/>
    </source>
</evidence>
<protein>
    <submittedName>
        <fullName evidence="1">Uncharacterized protein</fullName>
    </submittedName>
</protein>
<dbReference type="EMBL" id="JACAZI010000001">
    <property type="protein sequence ID" value="KAF7372399.1"/>
    <property type="molecule type" value="Genomic_DNA"/>
</dbReference>
<comment type="caution">
    <text evidence="1">The sequence shown here is derived from an EMBL/GenBank/DDBJ whole genome shotgun (WGS) entry which is preliminary data.</text>
</comment>
<name>A0A8H7DEF0_9AGAR</name>
<dbReference type="OrthoDB" id="3022813at2759"/>
<dbReference type="AlphaFoldDB" id="A0A8H7DEF0"/>
<sequence length="254" mass="28624">MAHHNLSGAFCATCPQELIDLILVKTNSGDKETLKSCALVARSFRPTSQKLIFSDLTILPPGRDNIPALQRLTDVLSTSPQLALYVRTLHLVQPGLHKPCVWMQSDILPAILPLLTNLESLNVRIHNWDYFHSNCEQAIYALITRSSLSSIEFKEARLQTNERLLSLLQSLPASLQSASFLDLFADHLSYRNDPKSELHKLRLASLHLISFAPALFQWAIRAVDPTCLRHLHTMVKENTINVVQQLLHQENPLS</sequence>